<feature type="domain" description="CheW-like" evidence="1">
    <location>
        <begin position="42"/>
        <end position="184"/>
    </location>
</feature>
<dbReference type="EMBL" id="JANUCT010000003">
    <property type="protein sequence ID" value="MCS3902491.1"/>
    <property type="molecule type" value="Genomic_DNA"/>
</dbReference>
<proteinExistence type="predicted"/>
<dbReference type="Pfam" id="PF01584">
    <property type="entry name" value="CheW"/>
    <property type="match status" value="1"/>
</dbReference>
<accession>A0AAE3HJX4</accession>
<dbReference type="GO" id="GO:0007165">
    <property type="term" value="P:signal transduction"/>
    <property type="evidence" value="ECO:0007669"/>
    <property type="project" value="InterPro"/>
</dbReference>
<keyword evidence="3" id="KW-1185">Reference proteome</keyword>
<sequence>MHNDQEQDTLANLTGMMVGQSLDHFDPFQGLTDHEEKAEQLRNMRYGFRIGGQHILIDSHTLCEVVQNVEIYRIPNTRPWVLGVINLRGNLVPVFDFLKRLDNTAVHADDQRLLVLDQGERAVGIYIDGLPQALQIDPDEPEQRAAIPIDLPESIHEHVNAAFRYGEQVWLEVDHRELFAELLADSGMNTDTLSW</sequence>
<evidence type="ECO:0000313" key="3">
    <source>
        <dbReference type="Proteomes" id="UP001204445"/>
    </source>
</evidence>
<dbReference type="GO" id="GO:0005829">
    <property type="term" value="C:cytosol"/>
    <property type="evidence" value="ECO:0007669"/>
    <property type="project" value="TreeGrafter"/>
</dbReference>
<dbReference type="AlphaFoldDB" id="A0AAE3HJX4"/>
<dbReference type="PROSITE" id="PS50851">
    <property type="entry name" value="CHEW"/>
    <property type="match status" value="1"/>
</dbReference>
<dbReference type="Gene3D" id="2.40.50.180">
    <property type="entry name" value="CheA-289, Domain 4"/>
    <property type="match status" value="1"/>
</dbReference>
<dbReference type="RefSeq" id="WP_259054033.1">
    <property type="nucleotide sequence ID" value="NZ_JANUCT010000003.1"/>
</dbReference>
<evidence type="ECO:0000259" key="1">
    <source>
        <dbReference type="PROSITE" id="PS50851"/>
    </source>
</evidence>
<comment type="caution">
    <text evidence="2">The sequence shown here is derived from an EMBL/GenBank/DDBJ whole genome shotgun (WGS) entry which is preliminary data.</text>
</comment>
<dbReference type="InterPro" id="IPR002545">
    <property type="entry name" value="CheW-lke_dom"/>
</dbReference>
<reference evidence="2" key="1">
    <citation type="submission" date="2022-08" db="EMBL/GenBank/DDBJ databases">
        <title>Genomic Encyclopedia of Type Strains, Phase III (KMG-III): the genomes of soil and plant-associated and newly described type strains.</title>
        <authorList>
            <person name="Whitman W."/>
        </authorList>
    </citation>
    <scope>NUCLEOTIDE SEQUENCE</scope>
    <source>
        <strain evidence="2">HMT 1</strain>
    </source>
</reference>
<dbReference type="SMART" id="SM00260">
    <property type="entry name" value="CheW"/>
    <property type="match status" value="1"/>
</dbReference>
<gene>
    <name evidence="2" type="ORF">J2T55_000495</name>
</gene>
<dbReference type="PANTHER" id="PTHR22617:SF43">
    <property type="entry name" value="PROTEIN PILI"/>
    <property type="match status" value="1"/>
</dbReference>
<dbReference type="PANTHER" id="PTHR22617">
    <property type="entry name" value="CHEMOTAXIS SENSOR HISTIDINE KINASE-RELATED"/>
    <property type="match status" value="1"/>
</dbReference>
<dbReference type="InterPro" id="IPR039315">
    <property type="entry name" value="CheW"/>
</dbReference>
<protein>
    <submittedName>
        <fullName evidence="2">Twitching motility protein PilI</fullName>
    </submittedName>
</protein>
<organism evidence="2 3">
    <name type="scientific">Methylohalomonas lacus</name>
    <dbReference type="NCBI Taxonomy" id="398773"/>
    <lineage>
        <taxon>Bacteria</taxon>
        <taxon>Pseudomonadati</taxon>
        <taxon>Pseudomonadota</taxon>
        <taxon>Gammaproteobacteria</taxon>
        <taxon>Methylohalomonadales</taxon>
        <taxon>Methylohalomonadaceae</taxon>
        <taxon>Methylohalomonas</taxon>
    </lineage>
</organism>
<dbReference type="Gene3D" id="2.30.30.40">
    <property type="entry name" value="SH3 Domains"/>
    <property type="match status" value="1"/>
</dbReference>
<dbReference type="GO" id="GO:0006935">
    <property type="term" value="P:chemotaxis"/>
    <property type="evidence" value="ECO:0007669"/>
    <property type="project" value="InterPro"/>
</dbReference>
<dbReference type="SUPFAM" id="SSF50341">
    <property type="entry name" value="CheW-like"/>
    <property type="match status" value="1"/>
</dbReference>
<dbReference type="Proteomes" id="UP001204445">
    <property type="component" value="Unassembled WGS sequence"/>
</dbReference>
<name>A0AAE3HJX4_9GAMM</name>
<evidence type="ECO:0000313" key="2">
    <source>
        <dbReference type="EMBL" id="MCS3902491.1"/>
    </source>
</evidence>
<dbReference type="InterPro" id="IPR036061">
    <property type="entry name" value="CheW-like_dom_sf"/>
</dbReference>